<dbReference type="InterPro" id="IPR054722">
    <property type="entry name" value="PolX-like_BBD"/>
</dbReference>
<dbReference type="InterPro" id="IPR036875">
    <property type="entry name" value="Znf_CCHC_sf"/>
</dbReference>
<keyword evidence="1" id="KW-0645">Protease</keyword>
<protein>
    <submittedName>
        <fullName evidence="9">Uncharacterized protein</fullName>
    </submittedName>
</protein>
<dbReference type="InterPro" id="IPR043502">
    <property type="entry name" value="DNA/RNA_pol_sf"/>
</dbReference>
<dbReference type="GO" id="GO:0008270">
    <property type="term" value="F:zinc ion binding"/>
    <property type="evidence" value="ECO:0007669"/>
    <property type="project" value="UniProtKB-KW"/>
</dbReference>
<dbReference type="SUPFAM" id="SSF57756">
    <property type="entry name" value="Retrovirus zinc finger-like domains"/>
    <property type="match status" value="1"/>
</dbReference>
<dbReference type="Gene3D" id="3.30.420.10">
    <property type="entry name" value="Ribonuclease H-like superfamily/Ribonuclease H"/>
    <property type="match status" value="1"/>
</dbReference>
<evidence type="ECO:0000256" key="2">
    <source>
        <dbReference type="ARBA" id="ARBA00022723"/>
    </source>
</evidence>
<gene>
    <name evidence="9" type="ORF">WJX72_011105</name>
</gene>
<feature type="domain" description="CCHC-type" evidence="7">
    <location>
        <begin position="96"/>
        <end position="111"/>
    </location>
</feature>
<dbReference type="InterPro" id="IPR013103">
    <property type="entry name" value="RVT_2"/>
</dbReference>
<dbReference type="SUPFAM" id="SSF53098">
    <property type="entry name" value="Ribonuclease H-like"/>
    <property type="match status" value="1"/>
</dbReference>
<dbReference type="CDD" id="cd09272">
    <property type="entry name" value="RNase_HI_RT_Ty1"/>
    <property type="match status" value="1"/>
</dbReference>
<evidence type="ECO:0000313" key="10">
    <source>
        <dbReference type="Proteomes" id="UP001489004"/>
    </source>
</evidence>
<evidence type="ECO:0000256" key="4">
    <source>
        <dbReference type="ARBA" id="ARBA00022801"/>
    </source>
</evidence>
<evidence type="ECO:0000256" key="3">
    <source>
        <dbReference type="ARBA" id="ARBA00022750"/>
    </source>
</evidence>
<dbReference type="AlphaFoldDB" id="A0AAW1QSV3"/>
<dbReference type="GO" id="GO:0003676">
    <property type="term" value="F:nucleic acid binding"/>
    <property type="evidence" value="ECO:0007669"/>
    <property type="project" value="InterPro"/>
</dbReference>
<evidence type="ECO:0000256" key="1">
    <source>
        <dbReference type="ARBA" id="ARBA00022670"/>
    </source>
</evidence>
<dbReference type="InterPro" id="IPR025724">
    <property type="entry name" value="GAG-pre-integrase_dom"/>
</dbReference>
<organism evidence="9 10">
    <name type="scientific">[Myrmecia] bisecta</name>
    <dbReference type="NCBI Taxonomy" id="41462"/>
    <lineage>
        <taxon>Eukaryota</taxon>
        <taxon>Viridiplantae</taxon>
        <taxon>Chlorophyta</taxon>
        <taxon>core chlorophytes</taxon>
        <taxon>Trebouxiophyceae</taxon>
        <taxon>Trebouxiales</taxon>
        <taxon>Trebouxiaceae</taxon>
        <taxon>Myrmecia</taxon>
    </lineage>
</organism>
<dbReference type="Pfam" id="PF07727">
    <property type="entry name" value="RVT_2"/>
    <property type="match status" value="1"/>
</dbReference>
<dbReference type="GO" id="GO:0004190">
    <property type="term" value="F:aspartic-type endopeptidase activity"/>
    <property type="evidence" value="ECO:0007669"/>
    <property type="project" value="UniProtKB-KW"/>
</dbReference>
<sequence length="1167" mass="127309">MWRAQVASGTSWLLGLPAQYNTVVTLLTVSDDKLDLDNVLAKLLTIEQTSAPVEETKAYYSGSWSQGRGGAYARHAHDNNQAARVAATRGREQRICHYCGIKGHLKKDCRKITQRGNVERNVAFTTAPAVDPTEWILDSGASRHVSGDVERLINVRPAPQGAGITTATGALAEATCVGDMVLSGLQGLHVDKLILRGVLGVPGSSVNLISIFQVLESGADMKVAADRLDIFKDGQPVLTAPQRAGVWSLRAEPARALAAKVTPELWHRRFGHLGYDNLAKLSERDMIKGISVTPAEFKEAAAVPCEPCIKAKQHKLPHPPSNSDTRAPLELLHMDVCGPIQVPSLGGSVYLATFLDDYSKLSIVRPLHSKAEVAAEVMAVIELLENQSGSKVLVARTDNGTEYVNKALSEYFARKGILHQTTVRYTPEQNGAAERLNRTLMEKVPAMLEDSGLPKELWAEAAVTASYIRNRSPVAGRAHTPWELFYEVKPDASNMRVFGARAYVLVPKELRRKLDSHSDSGRFVGYDTSSKGYRIYLDSGRISVASDVIFVEEGKVMAPAHEIMGSDDEAEEEHAPEHGDELGGADDGGEAGDAEDAGAGAGAHPDDDTGADAEDSAVVHGPDPGAQGASSRYPRRVREQAKEFWKVPPHAMVAIAEPATMEEALQSSQAAEWTQAMDEEMESLRANNTWTLERAPGIVTPIPVKWVCKIKKDANGSIERYKARLVAKGFRQREGVDYDEVFAPVSKHATLRALLAIVASRDMQLHHLDIKTAFLNGELEEDVWVEQPAGYQEGEPGMACHLNRALYGLRQAPRAWHLKLKEELAAMGFTTCDADAALFVRKGDKGNTYLLIYVDDILIASDTEREVESVKAAIKQVFDARDLGEASFFLGMIIERDRANRSIKLTQARMTANIVDKYGLSDAKPRSLPLDPALRLMQGEGERLDASTAESYAQLVGSLLYLSVCTRPDIAQAVGALSKFMASPTTIHWQAALGIVRYLAGTAQYALNFGGGDSTLEGYCDADYAGDLDTRRSTTGYVFILNGGAISWCSKRQPTVAASTSEAEYIAAAQAVKEALWLRHLLKDFAESVGAIKIHADNQSALKLMRNPVLSMRSKHIDVVYHFARERVARKEVKFVYAKTENMLADMLTKPVARAKLIYCCNGIGVS</sequence>
<keyword evidence="5" id="KW-0862">Zinc</keyword>
<evidence type="ECO:0000256" key="5">
    <source>
        <dbReference type="PROSITE-ProRule" id="PRU00047"/>
    </source>
</evidence>
<dbReference type="Gene3D" id="3.10.10.10">
    <property type="entry name" value="HIV Type 1 Reverse Transcriptase, subunit A, domain 1"/>
    <property type="match status" value="1"/>
</dbReference>
<dbReference type="PANTHER" id="PTHR42648:SF28">
    <property type="entry name" value="TRANSPOSON-ENCODED PROTEIN WITH RIBONUCLEASE H-LIKE AND RETROVIRUS ZINC FINGER-LIKE DOMAINS"/>
    <property type="match status" value="1"/>
</dbReference>
<accession>A0AAW1QSV3</accession>
<keyword evidence="3" id="KW-0064">Aspartyl protease</keyword>
<dbReference type="InterPro" id="IPR012337">
    <property type="entry name" value="RNaseH-like_sf"/>
</dbReference>
<feature type="domain" description="Integrase catalytic" evidence="8">
    <location>
        <begin position="324"/>
        <end position="489"/>
    </location>
</feature>
<dbReference type="PROSITE" id="PS50994">
    <property type="entry name" value="INTEGRASE"/>
    <property type="match status" value="1"/>
</dbReference>
<evidence type="ECO:0000313" key="9">
    <source>
        <dbReference type="EMBL" id="KAK9824527.1"/>
    </source>
</evidence>
<dbReference type="GO" id="GO:0015074">
    <property type="term" value="P:DNA integration"/>
    <property type="evidence" value="ECO:0007669"/>
    <property type="project" value="InterPro"/>
</dbReference>
<name>A0AAW1QSV3_9CHLO</name>
<keyword evidence="4" id="KW-0378">Hydrolase</keyword>
<proteinExistence type="predicted"/>
<evidence type="ECO:0000259" key="7">
    <source>
        <dbReference type="PROSITE" id="PS50158"/>
    </source>
</evidence>
<keyword evidence="5" id="KW-0863">Zinc-finger</keyword>
<dbReference type="Gene3D" id="3.30.70.270">
    <property type="match status" value="1"/>
</dbReference>
<dbReference type="InterPro" id="IPR001878">
    <property type="entry name" value="Znf_CCHC"/>
</dbReference>
<keyword evidence="2" id="KW-0479">Metal-binding</keyword>
<dbReference type="Proteomes" id="UP001489004">
    <property type="component" value="Unassembled WGS sequence"/>
</dbReference>
<evidence type="ECO:0000256" key="6">
    <source>
        <dbReference type="SAM" id="MobiDB-lite"/>
    </source>
</evidence>
<dbReference type="InterPro" id="IPR036397">
    <property type="entry name" value="RNaseH_sf"/>
</dbReference>
<dbReference type="InterPro" id="IPR001584">
    <property type="entry name" value="Integrase_cat-core"/>
</dbReference>
<comment type="caution">
    <text evidence="9">The sequence shown here is derived from an EMBL/GenBank/DDBJ whole genome shotgun (WGS) entry which is preliminary data.</text>
</comment>
<dbReference type="Pfam" id="PF22936">
    <property type="entry name" value="Pol_BBD"/>
    <property type="match status" value="1"/>
</dbReference>
<dbReference type="EMBL" id="JALJOR010000002">
    <property type="protein sequence ID" value="KAK9824527.1"/>
    <property type="molecule type" value="Genomic_DNA"/>
</dbReference>
<dbReference type="Pfam" id="PF13976">
    <property type="entry name" value="gag_pre-integrs"/>
    <property type="match status" value="1"/>
</dbReference>
<feature type="region of interest" description="Disordered" evidence="6">
    <location>
        <begin position="566"/>
        <end position="635"/>
    </location>
</feature>
<dbReference type="Pfam" id="PF00665">
    <property type="entry name" value="rve"/>
    <property type="match status" value="1"/>
</dbReference>
<feature type="compositionally biased region" description="Acidic residues" evidence="6">
    <location>
        <begin position="583"/>
        <end position="596"/>
    </location>
</feature>
<dbReference type="InterPro" id="IPR057670">
    <property type="entry name" value="SH3_retrovirus"/>
</dbReference>
<dbReference type="Pfam" id="PF25597">
    <property type="entry name" value="SH3_retrovirus"/>
    <property type="match status" value="1"/>
</dbReference>
<keyword evidence="10" id="KW-1185">Reference proteome</keyword>
<dbReference type="GO" id="GO:0006508">
    <property type="term" value="P:proteolysis"/>
    <property type="evidence" value="ECO:0007669"/>
    <property type="project" value="UniProtKB-KW"/>
</dbReference>
<dbReference type="PANTHER" id="PTHR42648">
    <property type="entry name" value="TRANSPOSASE, PUTATIVE-RELATED"/>
    <property type="match status" value="1"/>
</dbReference>
<reference evidence="9 10" key="1">
    <citation type="journal article" date="2024" name="Nat. Commun.">
        <title>Phylogenomics reveals the evolutionary origins of lichenization in chlorophyte algae.</title>
        <authorList>
            <person name="Puginier C."/>
            <person name="Libourel C."/>
            <person name="Otte J."/>
            <person name="Skaloud P."/>
            <person name="Haon M."/>
            <person name="Grisel S."/>
            <person name="Petersen M."/>
            <person name="Berrin J.G."/>
            <person name="Delaux P.M."/>
            <person name="Dal Grande F."/>
            <person name="Keller J."/>
        </authorList>
    </citation>
    <scope>NUCLEOTIDE SEQUENCE [LARGE SCALE GENOMIC DNA]</scope>
    <source>
        <strain evidence="9 10">SAG 2043</strain>
    </source>
</reference>
<dbReference type="InterPro" id="IPR039537">
    <property type="entry name" value="Retrotran_Ty1/copia-like"/>
</dbReference>
<dbReference type="InterPro" id="IPR043128">
    <property type="entry name" value="Rev_trsase/Diguanyl_cyclase"/>
</dbReference>
<dbReference type="PROSITE" id="PS50158">
    <property type="entry name" value="ZF_CCHC"/>
    <property type="match status" value="1"/>
</dbReference>
<dbReference type="SUPFAM" id="SSF56672">
    <property type="entry name" value="DNA/RNA polymerases"/>
    <property type="match status" value="1"/>
</dbReference>
<evidence type="ECO:0000259" key="8">
    <source>
        <dbReference type="PROSITE" id="PS50994"/>
    </source>
</evidence>